<dbReference type="AlphaFoldDB" id="A0A9K3D5N2"/>
<comment type="caution">
    <text evidence="1">The sequence shown here is derived from an EMBL/GenBank/DDBJ whole genome shotgun (WGS) entry which is preliminary data.</text>
</comment>
<name>A0A9K3D5N2_9EUKA</name>
<evidence type="ECO:0000313" key="1">
    <source>
        <dbReference type="EMBL" id="GIQ88552.1"/>
    </source>
</evidence>
<dbReference type="EMBL" id="BDIP01004170">
    <property type="protein sequence ID" value="GIQ88552.1"/>
    <property type="molecule type" value="Genomic_DNA"/>
</dbReference>
<protein>
    <submittedName>
        <fullName evidence="1">Uncharacterized protein</fullName>
    </submittedName>
</protein>
<proteinExistence type="predicted"/>
<accession>A0A9K3D5N2</accession>
<organism evidence="1 2">
    <name type="scientific">Kipferlia bialata</name>
    <dbReference type="NCBI Taxonomy" id="797122"/>
    <lineage>
        <taxon>Eukaryota</taxon>
        <taxon>Metamonada</taxon>
        <taxon>Carpediemonas-like organisms</taxon>
        <taxon>Kipferlia</taxon>
    </lineage>
</organism>
<gene>
    <name evidence="1" type="ORF">KIPB_010827</name>
</gene>
<dbReference type="Proteomes" id="UP000265618">
    <property type="component" value="Unassembled WGS sequence"/>
</dbReference>
<evidence type="ECO:0000313" key="2">
    <source>
        <dbReference type="Proteomes" id="UP000265618"/>
    </source>
</evidence>
<keyword evidence="2" id="KW-1185">Reference proteome</keyword>
<reference evidence="1 2" key="1">
    <citation type="journal article" date="2018" name="PLoS ONE">
        <title>The draft genome of Kipferlia bialata reveals reductive genome evolution in fornicate parasites.</title>
        <authorList>
            <person name="Tanifuji G."/>
            <person name="Takabayashi S."/>
            <person name="Kume K."/>
            <person name="Takagi M."/>
            <person name="Nakayama T."/>
            <person name="Kamikawa R."/>
            <person name="Inagaki Y."/>
            <person name="Hashimoto T."/>
        </authorList>
    </citation>
    <scope>NUCLEOTIDE SEQUENCE [LARGE SCALE GENOMIC DNA]</scope>
    <source>
        <strain evidence="1">NY0173</strain>
    </source>
</reference>
<sequence>MPRSLTLDNLLDARDSVLWLEEVDMGEVHHNPVLLDPVHFGHNTLLDRRDATTYTVEVVNGKSRLVKGETLTLPKGCCKSTVCVDSRIFCLFGPARGEPLNTPSRVHIYELDSGVWSECDVSPILRIILGGDALTMMLFCGMVLFSSEEGLCFLDPDSMEVTKASDRFGLFNVQYDVIHPIPVGDTVVLTLVTREGHDQYPSYSRVNGWEKCFQSTMPEEFDCVTYIPVANSTLCVGYSLDEEQDRIGYLDAVSGEFVFCCLTGFVFSDLVRLSSDRYLVQCSSDPERLGGWYILNLDLCLLQERGGGLTPDMFVTSHV</sequence>